<accession>A0A921N1Z5</accession>
<dbReference type="AlphaFoldDB" id="A0A921N1Z5"/>
<evidence type="ECO:0000313" key="2">
    <source>
        <dbReference type="Proteomes" id="UP000776700"/>
    </source>
</evidence>
<protein>
    <submittedName>
        <fullName evidence="1">Uncharacterized protein</fullName>
    </submittedName>
</protein>
<comment type="caution">
    <text evidence="1">The sequence shown here is derived from an EMBL/GenBank/DDBJ whole genome shotgun (WGS) entry which is preliminary data.</text>
</comment>
<name>A0A921N1Z5_9FIRM</name>
<dbReference type="EMBL" id="DYUB01000323">
    <property type="protein sequence ID" value="HJG97506.1"/>
    <property type="molecule type" value="Genomic_DNA"/>
</dbReference>
<reference evidence="1" key="2">
    <citation type="submission" date="2021-09" db="EMBL/GenBank/DDBJ databases">
        <authorList>
            <person name="Gilroy R."/>
        </authorList>
    </citation>
    <scope>NUCLEOTIDE SEQUENCE</scope>
    <source>
        <strain evidence="1">1277</strain>
    </source>
</reference>
<organism evidence="1 2">
    <name type="scientific">Romboutsia timonensis</name>
    <dbReference type="NCBI Taxonomy" id="1776391"/>
    <lineage>
        <taxon>Bacteria</taxon>
        <taxon>Bacillati</taxon>
        <taxon>Bacillota</taxon>
        <taxon>Clostridia</taxon>
        <taxon>Peptostreptococcales</taxon>
        <taxon>Peptostreptococcaceae</taxon>
        <taxon>Romboutsia</taxon>
    </lineage>
</organism>
<reference evidence="1" key="1">
    <citation type="journal article" date="2021" name="PeerJ">
        <title>Extensive microbial diversity within the chicken gut microbiome revealed by metagenomics and culture.</title>
        <authorList>
            <person name="Gilroy R."/>
            <person name="Ravi A."/>
            <person name="Getino M."/>
            <person name="Pursley I."/>
            <person name="Horton D.L."/>
            <person name="Alikhan N.F."/>
            <person name="Baker D."/>
            <person name="Gharbi K."/>
            <person name="Hall N."/>
            <person name="Watson M."/>
            <person name="Adriaenssens E.M."/>
            <person name="Foster-Nyarko E."/>
            <person name="Jarju S."/>
            <person name="Secka A."/>
            <person name="Antonio M."/>
            <person name="Oren A."/>
            <person name="Chaudhuri R.R."/>
            <person name="La Ragione R."/>
            <person name="Hildebrand F."/>
            <person name="Pallen M.J."/>
        </authorList>
    </citation>
    <scope>NUCLEOTIDE SEQUENCE</scope>
    <source>
        <strain evidence="1">1277</strain>
    </source>
</reference>
<gene>
    <name evidence="1" type="ORF">K8V90_10425</name>
</gene>
<sequence>MVFNRSYNHKDVLTRASMTIQIIEDVALYKAQLFSSNGNIFSSSDKSSEVYVRVYKGLDDITAKFSDIVWKRFTANSENIEEDLIWGDQHAGKTDIIITKDDIKEKANIQVEIYSIVNGERVLVAADFITFIDINDMQGSNTPPENPKHGDLWLDTSVTPPRLMMWDSNLGMWIEVAIAGKDRRNLIRHSNFYRKNFDYWTNVNNATLEIESMSSKKWARIKSNAIKNDYCGISQTVNANAKGQYSFQMLSEIYIQSAHPNGDVLVAFYSINSSDIKTLIKEETFDIKTEAKVFTSTFSTLVDTSKIEVIISGQENATFDFVVTNIKLENHPIPTEWELAIEDMQDALDQKVGNTPEEVFDSLTDGGKMQGIYIDIDEHGQKNYYVSGRYIDAYNLSVRRKSDNVQTFKIDEEGNVSLRVSTLQIVGDSGNFENAATENDIAWKLEIISSNGNIFKNNIVDTVLSARVYKGKKDVTDELPASSFRWKRTSLNSTRDAKWNDADGIGVKSITITREDINQRATFTCEIDN</sequence>
<dbReference type="Proteomes" id="UP000776700">
    <property type="component" value="Unassembled WGS sequence"/>
</dbReference>
<proteinExistence type="predicted"/>
<evidence type="ECO:0000313" key="1">
    <source>
        <dbReference type="EMBL" id="HJG97506.1"/>
    </source>
</evidence>